<name>I0YYI0_COCSC</name>
<dbReference type="Pfam" id="PF00400">
    <property type="entry name" value="WD40"/>
    <property type="match status" value="1"/>
</dbReference>
<keyword evidence="6" id="KW-0539">Nucleus</keyword>
<keyword evidence="9" id="KW-0472">Membrane</keyword>
<dbReference type="PANTHER" id="PTHR45176:SF1">
    <property type="entry name" value="TRANSDUCIN FAMILY PROTEIN _ WD-40 REPEAT FAMILY PROTEIN-RELATED"/>
    <property type="match status" value="1"/>
</dbReference>
<evidence type="ECO:0000256" key="1">
    <source>
        <dbReference type="ARBA" id="ARBA00004604"/>
    </source>
</evidence>
<dbReference type="GeneID" id="17041441"/>
<dbReference type="PROSITE" id="PS50082">
    <property type="entry name" value="WD_REPEATS_2"/>
    <property type="match status" value="1"/>
</dbReference>
<keyword evidence="4 7" id="KW-0853">WD repeat</keyword>
<feature type="domain" description="ShKT" evidence="10">
    <location>
        <begin position="1220"/>
        <end position="1254"/>
    </location>
</feature>
<dbReference type="SMART" id="SM00320">
    <property type="entry name" value="WD40"/>
    <property type="match status" value="5"/>
</dbReference>
<feature type="compositionally biased region" description="Polar residues" evidence="8">
    <location>
        <begin position="564"/>
        <end position="575"/>
    </location>
</feature>
<dbReference type="RefSeq" id="XP_005647993.1">
    <property type="nucleotide sequence ID" value="XM_005647936.1"/>
</dbReference>
<sequence length="1402" mass="148975">MVVPAVGLHAFISVAHAGGQKQGRVLRLNLATAALEPQVHRTSAARPLTVSPGGGYVATIDKHTLFIWSTKDADKRPLALHHTKAFTCVAIDATGDRVAAGDVSGRISMWNGFAPAVAAAAAASEDKGAAGEVASQSAQQQGQKRKSREVRDAGLAKETLHWHSSAVRSIVFSQDGSYLLSGGAEAVLVIWRLDNGARTYLPRMAGALTAITPVPSDAACYILTQADNTIRMVNVAAMRVLCSVHGLRPRVAGTPSGTVAALVPGSGELALAGAGSVLQLFDAVRDRHIDRVQVGHRNVASLAGTDEASQGGQRAVESHISHIAYSSDGTVMATVDVHPSAAASGAVGSALKFWDRRITGAAAGGAPLYTLNSHISEPQRGVVSGLAYHPSEHIAATTGVDGVLSMWRRSAAGKRSEKAPAAWRCTSTAAYKGQPMSAVAFSGDGSLVAAAVSGSVTLWDPSSNALITVLANPAPARSSAMRRLEFVPSTHFLVGISADAAPSLVVWNLVTASVWWSAAVASSCLAVDPHHGAFAIAVPPEPLRRFSGSAAPPALPAGPAPTRPMTNGRSETTVRQPRRALPPLNAVHMNGRRDAPATSGRPVMNGVAANGGEAASGSDEDAGHGGEDPARQLQAGAACSGGAFWFEEAEAAGDERALAHASGGVAAEPAASGRGGLMYGGGGGSVLLFDAGCPTPKQAWLLPRSGAAALMFAGNGTPLAAAGADRAPAGTSPLLILTNDRQYTIAAAPGADTTESAADVSAAQTAGVPKRAPVGFEAAFGPLNAARKTPEQPEARYSAADDGQTSVQELWDAPSHALPPLSVLAAVLFAALCFLGYAHASRAKSASVHTIIPVECTNGYFEWQILGFVYSARRAGQEGPITRLMSCTEEQLKDYKGMDLVPTFVAPSFKNIVPDDEYAAYNKPGAIMAWLQEHEPKEDYILIVDADNIMRFPFDPIELKVEPGWAYSGYYFYEILKGCSNELADKHIAQVQPRQDTLAGPKGRRADTVGVPILMAKSDLKKVAPLWLEYSKRFRLDPATFDGNLTGDDFTKTPGDKSWMSEMYGYSYAAAVANVWHRRVDYTDSLLPGYAAIWPPKVLHYGAKWTVPNTTWAWHKAWYHDDFDVTVCPPWDLSAERPSAGLFPYPPRPLEIPSEGEDFLRDLIAIEPVVVLNAAFCERHMKHCPKSQQLEQECAKVRQQEIEMDIAFDVMEMVMQEEECQNKHPDCEEWARNGECEKSPRYMFWGCRLSCGRCYPPTLQVRHHAKVPTTAVAQGSAWPYGAGKKKGSGSWLGTPKASTLDGRQWLDAHPELANPVEAMPAVQPGRHNAHSLRLRNRAASGLLKGLSQGQGSQLQLGGRSAALADVTEEQMIGDVTFFIVLMGWLGVVLWGLILMYFLGILQ</sequence>
<keyword evidence="9" id="KW-0812">Transmembrane</keyword>
<comment type="caution">
    <text evidence="11">The sequence shown here is derived from an EMBL/GenBank/DDBJ whole genome shotgun (WGS) entry which is preliminary data.</text>
</comment>
<dbReference type="InterPro" id="IPR036322">
    <property type="entry name" value="WD40_repeat_dom_sf"/>
</dbReference>
<dbReference type="PROSITE" id="PS51670">
    <property type="entry name" value="SHKT"/>
    <property type="match status" value="1"/>
</dbReference>
<feature type="compositionally biased region" description="Pro residues" evidence="8">
    <location>
        <begin position="553"/>
        <end position="562"/>
    </location>
</feature>
<dbReference type="Pfam" id="PF23869">
    <property type="entry name" value="Beta-prop_WDR75_1st"/>
    <property type="match status" value="1"/>
</dbReference>
<evidence type="ECO:0000256" key="4">
    <source>
        <dbReference type="ARBA" id="ARBA00022574"/>
    </source>
</evidence>
<dbReference type="PANTHER" id="PTHR45176">
    <property type="entry name" value="TRANSDUCIN FAMILY PROTEIN / WD-40 REPEAT FAMILY PROTEIN-RELATED"/>
    <property type="match status" value="1"/>
</dbReference>
<evidence type="ECO:0000259" key="10">
    <source>
        <dbReference type="PROSITE" id="PS51670"/>
    </source>
</evidence>
<dbReference type="STRING" id="574566.I0YYI0"/>
<dbReference type="Gene3D" id="1.10.10.1940">
    <property type="match status" value="1"/>
</dbReference>
<gene>
    <name evidence="11" type="ORF">COCSUDRAFT_47298</name>
</gene>
<evidence type="ECO:0000313" key="11">
    <source>
        <dbReference type="EMBL" id="EIE23449.1"/>
    </source>
</evidence>
<feature type="compositionally biased region" description="Basic and acidic residues" evidence="8">
    <location>
        <begin position="621"/>
        <end position="630"/>
    </location>
</feature>
<feature type="transmembrane region" description="Helical" evidence="9">
    <location>
        <begin position="1375"/>
        <end position="1398"/>
    </location>
</feature>
<comment type="subcellular location">
    <subcellularLocation>
        <location evidence="1">Nucleus</location>
        <location evidence="1">Nucleolus</location>
    </subcellularLocation>
</comment>
<feature type="region of interest" description="Disordered" evidence="8">
    <location>
        <begin position="130"/>
        <end position="152"/>
    </location>
</feature>
<keyword evidence="3" id="KW-0698">rRNA processing</keyword>
<evidence type="ECO:0000256" key="7">
    <source>
        <dbReference type="PROSITE-ProRule" id="PRU00221"/>
    </source>
</evidence>
<dbReference type="SMART" id="SM00254">
    <property type="entry name" value="ShKT"/>
    <property type="match status" value="1"/>
</dbReference>
<dbReference type="InterPro" id="IPR003582">
    <property type="entry name" value="ShKT_dom"/>
</dbReference>
<keyword evidence="9" id="KW-1133">Transmembrane helix</keyword>
<dbReference type="InterPro" id="IPR001680">
    <property type="entry name" value="WD40_rpt"/>
</dbReference>
<accession>I0YYI0</accession>
<evidence type="ECO:0000256" key="5">
    <source>
        <dbReference type="ARBA" id="ARBA00022737"/>
    </source>
</evidence>
<dbReference type="InterPro" id="IPR056508">
    <property type="entry name" value="HPAT-like"/>
</dbReference>
<evidence type="ECO:0000256" key="3">
    <source>
        <dbReference type="ARBA" id="ARBA00022552"/>
    </source>
</evidence>
<evidence type="ECO:0000256" key="6">
    <source>
        <dbReference type="ARBA" id="ARBA00023242"/>
    </source>
</evidence>
<dbReference type="OrthoDB" id="2015991at2759"/>
<dbReference type="Pfam" id="PF23769">
    <property type="entry name" value="Beta-prop_WDR75_2nd"/>
    <property type="match status" value="1"/>
</dbReference>
<dbReference type="Proteomes" id="UP000007264">
    <property type="component" value="Unassembled WGS sequence"/>
</dbReference>
<dbReference type="KEGG" id="csl:COCSUDRAFT_47298"/>
<feature type="region of interest" description="Disordered" evidence="8">
    <location>
        <begin position="547"/>
        <end position="631"/>
    </location>
</feature>
<dbReference type="Gene3D" id="2.130.10.10">
    <property type="entry name" value="YVTN repeat-like/Quinoprotein amine dehydrogenase"/>
    <property type="match status" value="2"/>
</dbReference>
<keyword evidence="12" id="KW-1185">Reference proteome</keyword>
<dbReference type="Pfam" id="PF23452">
    <property type="entry name" value="HPAT"/>
    <property type="match status" value="1"/>
</dbReference>
<proteinExistence type="predicted"/>
<dbReference type="InterPro" id="IPR057644">
    <property type="entry name" value="Beta-prop_WDR75_2nd"/>
</dbReference>
<protein>
    <recommendedName>
        <fullName evidence="10">ShKT domain-containing protein</fullName>
    </recommendedName>
</protein>
<evidence type="ECO:0000313" key="12">
    <source>
        <dbReference type="Proteomes" id="UP000007264"/>
    </source>
</evidence>
<dbReference type="Pfam" id="PF01549">
    <property type="entry name" value="ShK"/>
    <property type="match status" value="1"/>
</dbReference>
<dbReference type="eggNOG" id="KOG1963">
    <property type="taxonomic scope" value="Eukaryota"/>
</dbReference>
<keyword evidence="5" id="KW-0677">Repeat</keyword>
<dbReference type="InterPro" id="IPR015943">
    <property type="entry name" value="WD40/YVTN_repeat-like_dom_sf"/>
</dbReference>
<evidence type="ECO:0000256" key="2">
    <source>
        <dbReference type="ARBA" id="ARBA00022517"/>
    </source>
</evidence>
<keyword evidence="2" id="KW-0690">Ribosome biogenesis</keyword>
<reference evidence="11 12" key="1">
    <citation type="journal article" date="2012" name="Genome Biol.">
        <title>The genome of the polar eukaryotic microalga coccomyxa subellipsoidea reveals traits of cold adaptation.</title>
        <authorList>
            <person name="Blanc G."/>
            <person name="Agarkova I."/>
            <person name="Grimwood J."/>
            <person name="Kuo A."/>
            <person name="Brueggeman A."/>
            <person name="Dunigan D."/>
            <person name="Gurnon J."/>
            <person name="Ladunga I."/>
            <person name="Lindquist E."/>
            <person name="Lucas S."/>
            <person name="Pangilinan J."/>
            <person name="Proschold T."/>
            <person name="Salamov A."/>
            <person name="Schmutz J."/>
            <person name="Weeks D."/>
            <person name="Yamada T."/>
            <person name="Claverie J.M."/>
            <person name="Grigoriev I."/>
            <person name="Van Etten J."/>
            <person name="Lomsadze A."/>
            <person name="Borodovsky M."/>
        </authorList>
    </citation>
    <scope>NUCLEOTIDE SEQUENCE [LARGE SCALE GENOMIC DNA]</scope>
    <source>
        <strain evidence="11 12">C-169</strain>
    </source>
</reference>
<dbReference type="PROSITE" id="PS50294">
    <property type="entry name" value="WD_REPEATS_REGION"/>
    <property type="match status" value="1"/>
</dbReference>
<evidence type="ECO:0000256" key="8">
    <source>
        <dbReference type="SAM" id="MobiDB-lite"/>
    </source>
</evidence>
<feature type="repeat" description="WD" evidence="7">
    <location>
        <begin position="160"/>
        <end position="201"/>
    </location>
</feature>
<evidence type="ECO:0000256" key="9">
    <source>
        <dbReference type="SAM" id="Phobius"/>
    </source>
</evidence>
<organism evidence="11 12">
    <name type="scientific">Coccomyxa subellipsoidea (strain C-169)</name>
    <name type="common">Green microalga</name>
    <dbReference type="NCBI Taxonomy" id="574566"/>
    <lineage>
        <taxon>Eukaryota</taxon>
        <taxon>Viridiplantae</taxon>
        <taxon>Chlorophyta</taxon>
        <taxon>core chlorophytes</taxon>
        <taxon>Trebouxiophyceae</taxon>
        <taxon>Trebouxiophyceae incertae sedis</taxon>
        <taxon>Coccomyxaceae</taxon>
        <taxon>Coccomyxa</taxon>
        <taxon>Coccomyxa subellipsoidea</taxon>
    </lineage>
</organism>
<dbReference type="SUPFAM" id="SSF50978">
    <property type="entry name" value="WD40 repeat-like"/>
    <property type="match status" value="1"/>
</dbReference>
<dbReference type="EMBL" id="AGSI01000007">
    <property type="protein sequence ID" value="EIE23449.1"/>
    <property type="molecule type" value="Genomic_DNA"/>
</dbReference>